<keyword evidence="5" id="KW-0732">Signal</keyword>
<dbReference type="InterPro" id="IPR029058">
    <property type="entry name" value="AB_hydrolase_fold"/>
</dbReference>
<feature type="region of interest" description="Disordered" evidence="3">
    <location>
        <begin position="175"/>
        <end position="196"/>
    </location>
</feature>
<keyword evidence="4" id="KW-1133">Transmembrane helix</keyword>
<dbReference type="SUPFAM" id="SSF53474">
    <property type="entry name" value="alpha/beta-Hydrolases"/>
    <property type="match status" value="1"/>
</dbReference>
<keyword evidence="4" id="KW-0812">Transmembrane</keyword>
<dbReference type="InterPro" id="IPR000675">
    <property type="entry name" value="Cutinase/axe"/>
</dbReference>
<organism evidence="6 7">
    <name type="scientific">Decorospora gaudefroyi</name>
    <dbReference type="NCBI Taxonomy" id="184978"/>
    <lineage>
        <taxon>Eukaryota</taxon>
        <taxon>Fungi</taxon>
        <taxon>Dikarya</taxon>
        <taxon>Ascomycota</taxon>
        <taxon>Pezizomycotina</taxon>
        <taxon>Dothideomycetes</taxon>
        <taxon>Pleosporomycetidae</taxon>
        <taxon>Pleosporales</taxon>
        <taxon>Pleosporineae</taxon>
        <taxon>Pleosporaceae</taxon>
        <taxon>Decorospora</taxon>
    </lineage>
</organism>
<keyword evidence="1 6" id="KW-0378">Hydrolase</keyword>
<evidence type="ECO:0000256" key="3">
    <source>
        <dbReference type="SAM" id="MobiDB-lite"/>
    </source>
</evidence>
<evidence type="ECO:0000313" key="7">
    <source>
        <dbReference type="Proteomes" id="UP000800040"/>
    </source>
</evidence>
<accession>A0A6A5KND1</accession>
<feature type="transmembrane region" description="Helical" evidence="4">
    <location>
        <begin position="277"/>
        <end position="294"/>
    </location>
</feature>
<name>A0A6A5KND1_9PLEO</name>
<feature type="chain" id="PRO_5025513421" evidence="5">
    <location>
        <begin position="19"/>
        <end position="317"/>
    </location>
</feature>
<evidence type="ECO:0000256" key="1">
    <source>
        <dbReference type="ARBA" id="ARBA00022801"/>
    </source>
</evidence>
<evidence type="ECO:0000313" key="6">
    <source>
        <dbReference type="EMBL" id="KAF1837660.1"/>
    </source>
</evidence>
<dbReference type="SMART" id="SM01110">
    <property type="entry name" value="Cutinase"/>
    <property type="match status" value="1"/>
</dbReference>
<feature type="signal peptide" evidence="5">
    <location>
        <begin position="1"/>
        <end position="18"/>
    </location>
</feature>
<sequence>MISRIALSALLYASAAFAVCTKLEDCPQFEPLKTNECQTYHHFLARGSTSPYPGHVIETVGKVCNALNTKENPTACGYEDVEYWAMNGGERWCRSAHEGAINGAEQMRNYTARCPDSHLIVVGFSQGGSVMLDVLGGGGGELWGCMQESNPKMDITTAPASKIAAALVFGPTRRTANQSWTHGGGDISDGGAPRTPEQLAGLQPFADAGILREYCQPGDPICAPHTEDKDMANHLNYFDRFGDEAADWVIGLAKKASQSDRTSDAGSMLRQTITHPIGNVFILLFVLFVLYFVVRKVAVWKSSRFPSYAPVSTSERV</sequence>
<dbReference type="OrthoDB" id="2586582at2759"/>
<dbReference type="Proteomes" id="UP000800040">
    <property type="component" value="Unassembled WGS sequence"/>
</dbReference>
<dbReference type="PANTHER" id="PTHR33630">
    <property type="entry name" value="CUTINASE RV1984C-RELATED-RELATED"/>
    <property type="match status" value="1"/>
</dbReference>
<dbReference type="Gene3D" id="3.40.50.1820">
    <property type="entry name" value="alpha/beta hydrolase"/>
    <property type="match status" value="1"/>
</dbReference>
<dbReference type="AlphaFoldDB" id="A0A6A5KND1"/>
<evidence type="ECO:0000256" key="4">
    <source>
        <dbReference type="SAM" id="Phobius"/>
    </source>
</evidence>
<gene>
    <name evidence="6" type="ORF">BDW02DRAFT_565767</name>
</gene>
<evidence type="ECO:0000256" key="5">
    <source>
        <dbReference type="SAM" id="SignalP"/>
    </source>
</evidence>
<keyword evidence="2" id="KW-1015">Disulfide bond</keyword>
<dbReference type="GO" id="GO:0052689">
    <property type="term" value="F:carboxylic ester hydrolase activity"/>
    <property type="evidence" value="ECO:0007669"/>
    <property type="project" value="UniProtKB-ARBA"/>
</dbReference>
<dbReference type="EMBL" id="ML975259">
    <property type="protein sequence ID" value="KAF1837660.1"/>
    <property type="molecule type" value="Genomic_DNA"/>
</dbReference>
<proteinExistence type="predicted"/>
<reference evidence="6" key="1">
    <citation type="submission" date="2020-01" db="EMBL/GenBank/DDBJ databases">
        <authorList>
            <consortium name="DOE Joint Genome Institute"/>
            <person name="Haridas S."/>
            <person name="Albert R."/>
            <person name="Binder M."/>
            <person name="Bloem J."/>
            <person name="Labutti K."/>
            <person name="Salamov A."/>
            <person name="Andreopoulos B."/>
            <person name="Baker S.E."/>
            <person name="Barry K."/>
            <person name="Bills G."/>
            <person name="Bluhm B.H."/>
            <person name="Cannon C."/>
            <person name="Castanera R."/>
            <person name="Culley D.E."/>
            <person name="Daum C."/>
            <person name="Ezra D."/>
            <person name="Gonzalez J.B."/>
            <person name="Henrissat B."/>
            <person name="Kuo A."/>
            <person name="Liang C."/>
            <person name="Lipzen A."/>
            <person name="Lutzoni F."/>
            <person name="Magnuson J."/>
            <person name="Mondo S."/>
            <person name="Nolan M."/>
            <person name="Ohm R."/>
            <person name="Pangilinan J."/>
            <person name="Park H.-J."/>
            <person name="Ramirez L."/>
            <person name="Alfaro M."/>
            <person name="Sun H."/>
            <person name="Tritt A."/>
            <person name="Yoshinaga Y."/>
            <person name="Zwiers L.-H."/>
            <person name="Turgeon B.G."/>
            <person name="Goodwin S.B."/>
            <person name="Spatafora J.W."/>
            <person name="Crous P.W."/>
            <person name="Grigoriev I.V."/>
        </authorList>
    </citation>
    <scope>NUCLEOTIDE SEQUENCE</scope>
    <source>
        <strain evidence="6">P77</strain>
    </source>
</reference>
<protein>
    <submittedName>
        <fullName evidence="6">Alpha/beta-hydrolase</fullName>
    </submittedName>
</protein>
<evidence type="ECO:0000256" key="2">
    <source>
        <dbReference type="ARBA" id="ARBA00023157"/>
    </source>
</evidence>
<keyword evidence="7" id="KW-1185">Reference proteome</keyword>
<dbReference type="PANTHER" id="PTHR33630:SF13">
    <property type="entry name" value="ACETYLXYLAN ESTERASE"/>
    <property type="match status" value="1"/>
</dbReference>
<keyword evidence="4" id="KW-0472">Membrane</keyword>
<dbReference type="Pfam" id="PF01083">
    <property type="entry name" value="Cutinase"/>
    <property type="match status" value="1"/>
</dbReference>